<evidence type="ECO:0000256" key="2">
    <source>
        <dbReference type="ARBA" id="ARBA00022723"/>
    </source>
</evidence>
<evidence type="ECO:0000256" key="4">
    <source>
        <dbReference type="ARBA" id="ARBA00022833"/>
    </source>
</evidence>
<comment type="similarity">
    <text evidence="8">Belongs to the TFS-II family.</text>
</comment>
<dbReference type="GO" id="GO:0006362">
    <property type="term" value="P:transcription elongation by RNA polymerase I"/>
    <property type="evidence" value="ECO:0007669"/>
    <property type="project" value="TreeGrafter"/>
</dbReference>
<feature type="domain" description="TFIIS central" evidence="12">
    <location>
        <begin position="146"/>
        <end position="260"/>
    </location>
</feature>
<dbReference type="InterPro" id="IPR001222">
    <property type="entry name" value="Znf_TFIIS"/>
</dbReference>
<evidence type="ECO:0000313" key="13">
    <source>
        <dbReference type="EMBL" id="OCH85855.1"/>
    </source>
</evidence>
<dbReference type="InterPro" id="IPR036575">
    <property type="entry name" value="TFIIS_cen_dom_sf"/>
</dbReference>
<keyword evidence="13" id="KW-0648">Protein biosynthesis</keyword>
<keyword evidence="13" id="KW-0251">Elongation factor</keyword>
<name>A0A8E2DFD6_9APHY</name>
<dbReference type="OrthoDB" id="44867at2759"/>
<accession>A0A8E2DFD6</accession>
<dbReference type="GO" id="GO:0005634">
    <property type="term" value="C:nucleus"/>
    <property type="evidence" value="ECO:0007669"/>
    <property type="project" value="UniProtKB-SubCell"/>
</dbReference>
<evidence type="ECO:0000256" key="6">
    <source>
        <dbReference type="PROSITE-ProRule" id="PRU00472"/>
    </source>
</evidence>
<evidence type="ECO:0000256" key="7">
    <source>
        <dbReference type="PROSITE-ProRule" id="PRU00649"/>
    </source>
</evidence>
<protein>
    <recommendedName>
        <fullName evidence="8">Transcription elongation factor</fullName>
    </recommendedName>
</protein>
<feature type="domain" description="TFIIS-type" evidence="10">
    <location>
        <begin position="263"/>
        <end position="303"/>
    </location>
</feature>
<keyword evidence="14" id="KW-1185">Reference proteome</keyword>
<dbReference type="InterPro" id="IPR035100">
    <property type="entry name" value="TF_IIS-typ"/>
</dbReference>
<evidence type="ECO:0000256" key="3">
    <source>
        <dbReference type="ARBA" id="ARBA00022771"/>
    </source>
</evidence>
<dbReference type="InterPro" id="IPR003617">
    <property type="entry name" value="TFIIS/CRSP70_N_sub"/>
</dbReference>
<keyword evidence="2 8" id="KW-0479">Metal-binding</keyword>
<gene>
    <name evidence="13" type="ORF">OBBRIDRAFT_797757</name>
</gene>
<dbReference type="Proteomes" id="UP000250043">
    <property type="component" value="Unassembled WGS sequence"/>
</dbReference>
<dbReference type="Gene3D" id="1.10.472.30">
    <property type="entry name" value="Transcription elongation factor S-II, central domain"/>
    <property type="match status" value="1"/>
</dbReference>
<comment type="subcellular location">
    <subcellularLocation>
        <location evidence="1 7 8">Nucleus</location>
    </subcellularLocation>
</comment>
<dbReference type="SUPFAM" id="SSF47676">
    <property type="entry name" value="Conserved domain common to transcription factors TFIIS, elongin A, CRSP70"/>
    <property type="match status" value="1"/>
</dbReference>
<evidence type="ECO:0000259" key="12">
    <source>
        <dbReference type="PROSITE" id="PS51321"/>
    </source>
</evidence>
<dbReference type="PIRSF" id="PIRSF006704">
    <property type="entry name" value="TF_IIS"/>
    <property type="match status" value="1"/>
</dbReference>
<dbReference type="NCBIfam" id="TIGR01385">
    <property type="entry name" value="TFSII"/>
    <property type="match status" value="1"/>
</dbReference>
<dbReference type="GO" id="GO:0001139">
    <property type="term" value="F:RNA polymerase II complex recruiting activity"/>
    <property type="evidence" value="ECO:0007669"/>
    <property type="project" value="TreeGrafter"/>
</dbReference>
<dbReference type="PROSITE" id="PS51133">
    <property type="entry name" value="ZF_TFIIS_2"/>
    <property type="match status" value="1"/>
</dbReference>
<dbReference type="GO" id="GO:0000977">
    <property type="term" value="F:RNA polymerase II transcription regulatory region sequence-specific DNA binding"/>
    <property type="evidence" value="ECO:0007669"/>
    <property type="project" value="TreeGrafter"/>
</dbReference>
<keyword evidence="8" id="KW-0804">Transcription</keyword>
<keyword evidence="5 7" id="KW-0539">Nucleus</keyword>
<dbReference type="Pfam" id="PF07500">
    <property type="entry name" value="TFIIS_M"/>
    <property type="match status" value="1"/>
</dbReference>
<dbReference type="FunFam" id="2.20.25.10:FF:000001">
    <property type="entry name" value="Probable Transcription elongation factor S-II"/>
    <property type="match status" value="1"/>
</dbReference>
<dbReference type="Pfam" id="PF08711">
    <property type="entry name" value="Med26"/>
    <property type="match status" value="1"/>
</dbReference>
<evidence type="ECO:0000256" key="8">
    <source>
        <dbReference type="RuleBase" id="RU368078"/>
    </source>
</evidence>
<evidence type="ECO:0000313" key="14">
    <source>
        <dbReference type="Proteomes" id="UP000250043"/>
    </source>
</evidence>
<keyword evidence="8" id="KW-0805">Transcription regulation</keyword>
<dbReference type="Gene3D" id="2.20.25.10">
    <property type="match status" value="1"/>
</dbReference>
<dbReference type="SUPFAM" id="SSF57783">
    <property type="entry name" value="Zinc beta-ribbon"/>
    <property type="match status" value="1"/>
</dbReference>
<dbReference type="SUPFAM" id="SSF46942">
    <property type="entry name" value="Elongation factor TFIIS domain 2"/>
    <property type="match status" value="1"/>
</dbReference>
<dbReference type="GO" id="GO:0031440">
    <property type="term" value="P:regulation of mRNA 3'-end processing"/>
    <property type="evidence" value="ECO:0007669"/>
    <property type="project" value="TreeGrafter"/>
</dbReference>
<dbReference type="GO" id="GO:0006368">
    <property type="term" value="P:transcription elongation by RNA polymerase II"/>
    <property type="evidence" value="ECO:0007669"/>
    <property type="project" value="InterPro"/>
</dbReference>
<dbReference type="PANTHER" id="PTHR11477:SF0">
    <property type="entry name" value="IP08861P-RELATED"/>
    <property type="match status" value="1"/>
</dbReference>
<dbReference type="InterPro" id="IPR017923">
    <property type="entry name" value="TFIIS_N"/>
</dbReference>
<dbReference type="PROSITE" id="PS51319">
    <property type="entry name" value="TFIIS_N"/>
    <property type="match status" value="1"/>
</dbReference>
<keyword evidence="4 8" id="KW-0862">Zinc</keyword>
<dbReference type="GO" id="GO:0003746">
    <property type="term" value="F:translation elongation factor activity"/>
    <property type="evidence" value="ECO:0007669"/>
    <property type="project" value="UniProtKB-KW"/>
</dbReference>
<sequence>MSAAELKSLVKHLHAASRDEEIITILNTFKKEAKITEAILRESKAGLAVGKLRSHQSKNVSDLAKEIVKKWKTEVEREKQANGSAPKPAASAKPPAMRKASTASATTSQTPSTPMTPTMSTTSSAKMDQRTAKSDGVKIEITGDKTRDKCTELIYDALAFDSGAPSEQILSRAKSIESTVLSQFGGTTAEYKAKIRSLYVNLKDKNNPSLRESVVAGDLPVQRFCKMSSQEMASEERKAADSKIKEENLFKSLGAEEVQAETDAFQCGRCKQRKCRYRQAQTRSADEPMTTFVTCTVCNNRWKFS</sequence>
<evidence type="ECO:0000256" key="9">
    <source>
        <dbReference type="SAM" id="MobiDB-lite"/>
    </source>
</evidence>
<evidence type="ECO:0000259" key="11">
    <source>
        <dbReference type="PROSITE" id="PS51319"/>
    </source>
</evidence>
<feature type="compositionally biased region" description="Basic and acidic residues" evidence="9">
    <location>
        <begin position="127"/>
        <end position="140"/>
    </location>
</feature>
<reference evidence="13 14" key="1">
    <citation type="submission" date="2016-07" db="EMBL/GenBank/DDBJ databases">
        <title>Draft genome of the white-rot fungus Obba rivulosa 3A-2.</title>
        <authorList>
            <consortium name="DOE Joint Genome Institute"/>
            <person name="Miettinen O."/>
            <person name="Riley R."/>
            <person name="Acob R."/>
            <person name="Barry K."/>
            <person name="Cullen D."/>
            <person name="De Vries R."/>
            <person name="Hainaut M."/>
            <person name="Hatakka A."/>
            <person name="Henrissat B."/>
            <person name="Hilden K."/>
            <person name="Kuo R."/>
            <person name="Labutti K."/>
            <person name="Lipzen A."/>
            <person name="Makela M.R."/>
            <person name="Sandor L."/>
            <person name="Spatafora J.W."/>
            <person name="Grigoriev I.V."/>
            <person name="Hibbett D.S."/>
        </authorList>
    </citation>
    <scope>NUCLEOTIDE SEQUENCE [LARGE SCALE GENOMIC DNA]</scope>
    <source>
        <strain evidence="13 14">3A-2</strain>
    </source>
</reference>
<dbReference type="SMART" id="SM00440">
    <property type="entry name" value="ZnF_C2C2"/>
    <property type="match status" value="1"/>
</dbReference>
<feature type="region of interest" description="Disordered" evidence="9">
    <location>
        <begin position="75"/>
        <end position="140"/>
    </location>
</feature>
<feature type="domain" description="TFIIS N-terminal" evidence="11">
    <location>
        <begin position="1"/>
        <end position="78"/>
    </location>
</feature>
<evidence type="ECO:0000256" key="1">
    <source>
        <dbReference type="ARBA" id="ARBA00004123"/>
    </source>
</evidence>
<dbReference type="PROSITE" id="PS51321">
    <property type="entry name" value="TFIIS_CENTRAL"/>
    <property type="match status" value="1"/>
</dbReference>
<dbReference type="GO" id="GO:0008270">
    <property type="term" value="F:zinc ion binding"/>
    <property type="evidence" value="ECO:0007669"/>
    <property type="project" value="UniProtKB-UniRule"/>
</dbReference>
<feature type="compositionally biased region" description="Low complexity" evidence="9">
    <location>
        <begin position="84"/>
        <end position="125"/>
    </location>
</feature>
<evidence type="ECO:0000259" key="10">
    <source>
        <dbReference type="PROSITE" id="PS51133"/>
    </source>
</evidence>
<organism evidence="13 14">
    <name type="scientific">Obba rivulosa</name>
    <dbReference type="NCBI Taxonomy" id="1052685"/>
    <lineage>
        <taxon>Eukaryota</taxon>
        <taxon>Fungi</taxon>
        <taxon>Dikarya</taxon>
        <taxon>Basidiomycota</taxon>
        <taxon>Agaricomycotina</taxon>
        <taxon>Agaricomycetes</taxon>
        <taxon>Polyporales</taxon>
        <taxon>Gelatoporiaceae</taxon>
        <taxon>Obba</taxon>
    </lineage>
</organism>
<dbReference type="EMBL" id="KV722559">
    <property type="protein sequence ID" value="OCH85855.1"/>
    <property type="molecule type" value="Genomic_DNA"/>
</dbReference>
<dbReference type="Pfam" id="PF01096">
    <property type="entry name" value="Zn_ribbon_TFIIS"/>
    <property type="match status" value="1"/>
</dbReference>
<dbReference type="InterPro" id="IPR003618">
    <property type="entry name" value="TFIIS_cen_dom"/>
</dbReference>
<dbReference type="PANTHER" id="PTHR11477">
    <property type="entry name" value="TRANSCRIPTION FACTOR S-II ZINC FINGER DOMAIN-CONTAINING PROTEIN"/>
    <property type="match status" value="1"/>
</dbReference>
<keyword evidence="3 6" id="KW-0863">Zinc-finger</keyword>
<proteinExistence type="inferred from homology"/>
<dbReference type="AlphaFoldDB" id="A0A8E2DFD6"/>
<dbReference type="PROSITE" id="PS00466">
    <property type="entry name" value="ZF_TFIIS_1"/>
    <property type="match status" value="1"/>
</dbReference>
<evidence type="ECO:0000256" key="5">
    <source>
        <dbReference type="ARBA" id="ARBA00023242"/>
    </source>
</evidence>
<dbReference type="CDD" id="cd13749">
    <property type="entry name" value="Zn-ribbon_TFIIS"/>
    <property type="match status" value="1"/>
</dbReference>
<dbReference type="GO" id="GO:0031564">
    <property type="term" value="P:transcription antitermination"/>
    <property type="evidence" value="ECO:0007669"/>
    <property type="project" value="TreeGrafter"/>
</dbReference>
<dbReference type="InterPro" id="IPR035441">
    <property type="entry name" value="TFIIS/LEDGF_dom_sf"/>
</dbReference>
<dbReference type="Gene3D" id="1.20.930.10">
    <property type="entry name" value="Conserved domain common to transcription factors TFIIS, elongin A, CRSP70"/>
    <property type="match status" value="1"/>
</dbReference>
<comment type="function">
    <text evidence="8">Necessary for efficient RNA polymerase II transcription elongation past template-encoded arresting sites.</text>
</comment>
<dbReference type="InterPro" id="IPR006289">
    <property type="entry name" value="TFSII"/>
</dbReference>
<dbReference type="SMART" id="SM00510">
    <property type="entry name" value="TFS2M"/>
    <property type="match status" value="1"/>
</dbReference>
<dbReference type="FunFam" id="1.10.472.30:FF:000003">
    <property type="entry name" value="Transcription elongation factor S-II"/>
    <property type="match status" value="1"/>
</dbReference>
<dbReference type="SMART" id="SM00509">
    <property type="entry name" value="TFS2N"/>
    <property type="match status" value="1"/>
</dbReference>
<keyword evidence="8" id="KW-0238">DNA-binding</keyword>